<keyword evidence="2" id="KW-1185">Reference proteome</keyword>
<dbReference type="AlphaFoldDB" id="A0A1G8QG28"/>
<dbReference type="OrthoDB" id="1675670at2"/>
<dbReference type="Gene3D" id="1.20.1260.10">
    <property type="match status" value="2"/>
</dbReference>
<organism evidence="1 2">
    <name type="scientific">Natribacillus halophilus</name>
    <dbReference type="NCBI Taxonomy" id="549003"/>
    <lineage>
        <taxon>Bacteria</taxon>
        <taxon>Bacillati</taxon>
        <taxon>Bacillota</taxon>
        <taxon>Bacilli</taxon>
        <taxon>Bacillales</taxon>
        <taxon>Bacillaceae</taxon>
        <taxon>Natribacillus</taxon>
    </lineage>
</organism>
<sequence length="223" mass="25123">MAICTLKYFLETVEDPDIAALLQHALEMSQSHIPQLTDFFNGENWPVPNGFEEADVNLNAPRLYTDGFMLTYLQMMGMLGVNAYSAAIGMAVRSDVHDYYSACMTETVDLHKQATDLLLDKGMFVRSPEIMPPHRIDFVTAHDFLGKWMGDNRPLTAMETGNLHANSQRNILGKSLLIGFSQVAGDPEVRKHMVKGKEIAEKHVEVFSSKLKENLAYRQAWVE</sequence>
<dbReference type="InterPro" id="IPR021617">
    <property type="entry name" value="DUF3231"/>
</dbReference>
<reference evidence="1 2" key="1">
    <citation type="submission" date="2016-10" db="EMBL/GenBank/DDBJ databases">
        <authorList>
            <person name="de Groot N.N."/>
        </authorList>
    </citation>
    <scope>NUCLEOTIDE SEQUENCE [LARGE SCALE GENOMIC DNA]</scope>
    <source>
        <strain evidence="1 2">DSM 21771</strain>
    </source>
</reference>
<gene>
    <name evidence="1" type="ORF">SAMN04488123_11217</name>
</gene>
<dbReference type="RefSeq" id="WP_090399140.1">
    <property type="nucleotide sequence ID" value="NZ_FNEN01000012.1"/>
</dbReference>
<evidence type="ECO:0000313" key="2">
    <source>
        <dbReference type="Proteomes" id="UP000198853"/>
    </source>
</evidence>
<name>A0A1G8QG28_9BACI</name>
<dbReference type="Pfam" id="PF11553">
    <property type="entry name" value="DUF3231"/>
    <property type="match status" value="2"/>
</dbReference>
<dbReference type="InterPro" id="IPR012347">
    <property type="entry name" value="Ferritin-like"/>
</dbReference>
<accession>A0A1G8QG28</accession>
<evidence type="ECO:0008006" key="3">
    <source>
        <dbReference type="Google" id="ProtNLM"/>
    </source>
</evidence>
<protein>
    <recommendedName>
        <fullName evidence="3">DUF3231 family protein</fullName>
    </recommendedName>
</protein>
<evidence type="ECO:0000313" key="1">
    <source>
        <dbReference type="EMBL" id="SDJ03677.1"/>
    </source>
</evidence>
<dbReference type="EMBL" id="FNEN01000012">
    <property type="protein sequence ID" value="SDJ03677.1"/>
    <property type="molecule type" value="Genomic_DNA"/>
</dbReference>
<dbReference type="Proteomes" id="UP000198853">
    <property type="component" value="Unassembled WGS sequence"/>
</dbReference>
<proteinExistence type="predicted"/>